<organism evidence="8 9">
    <name type="scientific">Actinomadura harenae</name>
    <dbReference type="NCBI Taxonomy" id="2483351"/>
    <lineage>
        <taxon>Bacteria</taxon>
        <taxon>Bacillati</taxon>
        <taxon>Actinomycetota</taxon>
        <taxon>Actinomycetes</taxon>
        <taxon>Streptosporangiales</taxon>
        <taxon>Thermomonosporaceae</taxon>
        <taxon>Actinomadura</taxon>
    </lineage>
</organism>
<feature type="domain" description="RNA polymerase sigma factor 70 region 4 type 2" evidence="7">
    <location>
        <begin position="165"/>
        <end position="215"/>
    </location>
</feature>
<evidence type="ECO:0000256" key="3">
    <source>
        <dbReference type="ARBA" id="ARBA00023082"/>
    </source>
</evidence>
<evidence type="ECO:0000259" key="6">
    <source>
        <dbReference type="Pfam" id="PF04542"/>
    </source>
</evidence>
<dbReference type="Gene3D" id="1.10.10.10">
    <property type="entry name" value="Winged helix-like DNA-binding domain superfamily/Winged helix DNA-binding domain"/>
    <property type="match status" value="1"/>
</dbReference>
<comment type="similarity">
    <text evidence="1">Belongs to the sigma-70 factor family. ECF subfamily.</text>
</comment>
<dbReference type="Proteomes" id="UP000282674">
    <property type="component" value="Unassembled WGS sequence"/>
</dbReference>
<dbReference type="OrthoDB" id="5518337at2"/>
<feature type="compositionally biased region" description="Low complexity" evidence="5">
    <location>
        <begin position="29"/>
        <end position="46"/>
    </location>
</feature>
<dbReference type="InterPro" id="IPR013249">
    <property type="entry name" value="RNA_pol_sigma70_r4_t2"/>
</dbReference>
<keyword evidence="9" id="KW-1185">Reference proteome</keyword>
<evidence type="ECO:0000259" key="7">
    <source>
        <dbReference type="Pfam" id="PF08281"/>
    </source>
</evidence>
<dbReference type="Pfam" id="PF04542">
    <property type="entry name" value="Sigma70_r2"/>
    <property type="match status" value="1"/>
</dbReference>
<dbReference type="SUPFAM" id="SSF88946">
    <property type="entry name" value="Sigma2 domain of RNA polymerase sigma factors"/>
    <property type="match status" value="1"/>
</dbReference>
<evidence type="ECO:0000256" key="2">
    <source>
        <dbReference type="ARBA" id="ARBA00023015"/>
    </source>
</evidence>
<keyword evidence="2" id="KW-0805">Transcription regulation</keyword>
<evidence type="ECO:0000313" key="9">
    <source>
        <dbReference type="Proteomes" id="UP000282674"/>
    </source>
</evidence>
<dbReference type="RefSeq" id="WP_122196152.1">
    <property type="nucleotide sequence ID" value="NZ_JBHSKC010000002.1"/>
</dbReference>
<dbReference type="PANTHER" id="PTHR43133:SF25">
    <property type="entry name" value="RNA POLYMERASE SIGMA FACTOR RFAY-RELATED"/>
    <property type="match status" value="1"/>
</dbReference>
<sequence length="225" mass="24257">MHVTHPPPARSAGDAIAPAGATHPPPPSGTTSATSESGATSASEPSDASLIERSLADPEPFSLIFDRYHERIFRYAAARLGASAAEDVTADTFLAAFDQRHRYDLAHAEARPWLYGIATHLIRRHRRAETRFYRALERSGADDVQPGHADQVIDRMAAGQLHPALARGLAKLSKDDRAALTLIAFARLTYAEAALALGVPPGTVGSRVNRARRRLRAALEAVNDE</sequence>
<dbReference type="InterPro" id="IPR013324">
    <property type="entry name" value="RNA_pol_sigma_r3/r4-like"/>
</dbReference>
<dbReference type="SUPFAM" id="SSF88659">
    <property type="entry name" value="Sigma3 and sigma4 domains of RNA polymerase sigma factors"/>
    <property type="match status" value="1"/>
</dbReference>
<dbReference type="PANTHER" id="PTHR43133">
    <property type="entry name" value="RNA POLYMERASE ECF-TYPE SIGMA FACTO"/>
    <property type="match status" value="1"/>
</dbReference>
<dbReference type="InterPro" id="IPR007627">
    <property type="entry name" value="RNA_pol_sigma70_r2"/>
</dbReference>
<keyword evidence="3" id="KW-0731">Sigma factor</keyword>
<feature type="domain" description="RNA polymerase sigma-70 region 2" evidence="6">
    <location>
        <begin position="65"/>
        <end position="131"/>
    </location>
</feature>
<dbReference type="InterPro" id="IPR036388">
    <property type="entry name" value="WH-like_DNA-bd_sf"/>
</dbReference>
<dbReference type="EMBL" id="RFFG01000037">
    <property type="protein sequence ID" value="RMI41986.1"/>
    <property type="molecule type" value="Genomic_DNA"/>
</dbReference>
<protein>
    <submittedName>
        <fullName evidence="8">RNA polymerase sigma factor</fullName>
    </submittedName>
</protein>
<dbReference type="GO" id="GO:0003677">
    <property type="term" value="F:DNA binding"/>
    <property type="evidence" value="ECO:0007669"/>
    <property type="project" value="InterPro"/>
</dbReference>
<dbReference type="GO" id="GO:0006352">
    <property type="term" value="P:DNA-templated transcription initiation"/>
    <property type="evidence" value="ECO:0007669"/>
    <property type="project" value="InterPro"/>
</dbReference>
<accession>A0A3M2LXX2</accession>
<evidence type="ECO:0000256" key="4">
    <source>
        <dbReference type="ARBA" id="ARBA00023163"/>
    </source>
</evidence>
<evidence type="ECO:0000256" key="5">
    <source>
        <dbReference type="SAM" id="MobiDB-lite"/>
    </source>
</evidence>
<name>A0A3M2LXX2_9ACTN</name>
<reference evidence="8 9" key="1">
    <citation type="submission" date="2018-10" db="EMBL/GenBank/DDBJ databases">
        <title>Isolation from soil.</title>
        <authorList>
            <person name="Hu J."/>
        </authorList>
    </citation>
    <scope>NUCLEOTIDE SEQUENCE [LARGE SCALE GENOMIC DNA]</scope>
    <source>
        <strain evidence="8 9">NEAU-Ht49</strain>
    </source>
</reference>
<dbReference type="Gene3D" id="1.10.1740.10">
    <property type="match status" value="1"/>
</dbReference>
<dbReference type="GO" id="GO:0016987">
    <property type="term" value="F:sigma factor activity"/>
    <property type="evidence" value="ECO:0007669"/>
    <property type="project" value="UniProtKB-KW"/>
</dbReference>
<dbReference type="NCBIfam" id="TIGR02937">
    <property type="entry name" value="sigma70-ECF"/>
    <property type="match status" value="1"/>
</dbReference>
<evidence type="ECO:0000313" key="8">
    <source>
        <dbReference type="EMBL" id="RMI41986.1"/>
    </source>
</evidence>
<feature type="region of interest" description="Disordered" evidence="5">
    <location>
        <begin position="1"/>
        <end position="49"/>
    </location>
</feature>
<dbReference type="InterPro" id="IPR014284">
    <property type="entry name" value="RNA_pol_sigma-70_dom"/>
</dbReference>
<dbReference type="Pfam" id="PF08281">
    <property type="entry name" value="Sigma70_r4_2"/>
    <property type="match status" value="1"/>
</dbReference>
<evidence type="ECO:0000256" key="1">
    <source>
        <dbReference type="ARBA" id="ARBA00010641"/>
    </source>
</evidence>
<keyword evidence="4" id="KW-0804">Transcription</keyword>
<dbReference type="AlphaFoldDB" id="A0A3M2LXX2"/>
<dbReference type="InterPro" id="IPR013325">
    <property type="entry name" value="RNA_pol_sigma_r2"/>
</dbReference>
<dbReference type="InterPro" id="IPR039425">
    <property type="entry name" value="RNA_pol_sigma-70-like"/>
</dbReference>
<comment type="caution">
    <text evidence="8">The sequence shown here is derived from an EMBL/GenBank/DDBJ whole genome shotgun (WGS) entry which is preliminary data.</text>
</comment>
<proteinExistence type="inferred from homology"/>
<gene>
    <name evidence="8" type="ORF">EBO15_21155</name>
</gene>